<reference evidence="2" key="2">
    <citation type="journal article" date="2008" name="Nucleic Acids Res.">
        <title>The rice annotation project database (RAP-DB): 2008 update.</title>
        <authorList>
            <consortium name="The rice annotation project (RAP)"/>
        </authorList>
    </citation>
    <scope>GENOME REANNOTATION</scope>
    <source>
        <strain evidence="2">cv. Nipponbare</strain>
    </source>
</reference>
<accession>A0A0P0Y0M8</accession>
<dbReference type="AlphaFoldDB" id="A0A0P0Y0M8"/>
<gene>
    <name evidence="1" type="ordered locus">Os11g0227600</name>
</gene>
<protein>
    <submittedName>
        <fullName evidence="1">Os11g0227600 protein</fullName>
    </submittedName>
</protein>
<organism evidence="1 2">
    <name type="scientific">Oryza sativa subsp. japonica</name>
    <name type="common">Rice</name>
    <dbReference type="NCBI Taxonomy" id="39947"/>
    <lineage>
        <taxon>Eukaryota</taxon>
        <taxon>Viridiplantae</taxon>
        <taxon>Streptophyta</taxon>
        <taxon>Embryophyta</taxon>
        <taxon>Tracheophyta</taxon>
        <taxon>Spermatophyta</taxon>
        <taxon>Magnoliopsida</taxon>
        <taxon>Liliopsida</taxon>
        <taxon>Poales</taxon>
        <taxon>Poaceae</taxon>
        <taxon>BOP clade</taxon>
        <taxon>Oryzoideae</taxon>
        <taxon>Oryzeae</taxon>
        <taxon>Oryzinae</taxon>
        <taxon>Oryza</taxon>
        <taxon>Oryza sativa</taxon>
    </lineage>
</organism>
<proteinExistence type="predicted"/>
<reference evidence="1 2" key="1">
    <citation type="journal article" date="2005" name="Nature">
        <title>The map-based sequence of the rice genome.</title>
        <authorList>
            <consortium name="International rice genome sequencing project (IRGSP)"/>
            <person name="Matsumoto T."/>
            <person name="Wu J."/>
            <person name="Kanamori H."/>
            <person name="Katayose Y."/>
            <person name="Fujisawa M."/>
            <person name="Namiki N."/>
            <person name="Mizuno H."/>
            <person name="Yamamoto K."/>
            <person name="Antonio B.A."/>
            <person name="Baba T."/>
            <person name="Sakata K."/>
            <person name="Nagamura Y."/>
            <person name="Aoki H."/>
            <person name="Arikawa K."/>
            <person name="Arita K."/>
            <person name="Bito T."/>
            <person name="Chiden Y."/>
            <person name="Fujitsuka N."/>
            <person name="Fukunaka R."/>
            <person name="Hamada M."/>
            <person name="Harada C."/>
            <person name="Hayashi A."/>
            <person name="Hijishita S."/>
            <person name="Honda M."/>
            <person name="Hosokawa S."/>
            <person name="Ichikawa Y."/>
            <person name="Idonuma A."/>
            <person name="Iijima M."/>
            <person name="Ikeda M."/>
            <person name="Ikeno M."/>
            <person name="Ito K."/>
            <person name="Ito S."/>
            <person name="Ito T."/>
            <person name="Ito Y."/>
            <person name="Ito Y."/>
            <person name="Iwabuchi A."/>
            <person name="Kamiya K."/>
            <person name="Karasawa W."/>
            <person name="Kurita K."/>
            <person name="Katagiri S."/>
            <person name="Kikuta A."/>
            <person name="Kobayashi H."/>
            <person name="Kobayashi N."/>
            <person name="Machita K."/>
            <person name="Maehara T."/>
            <person name="Masukawa M."/>
            <person name="Mizubayashi T."/>
            <person name="Mukai Y."/>
            <person name="Nagasaki H."/>
            <person name="Nagata Y."/>
            <person name="Naito S."/>
            <person name="Nakashima M."/>
            <person name="Nakama Y."/>
            <person name="Nakamichi Y."/>
            <person name="Nakamura M."/>
            <person name="Meguro A."/>
            <person name="Negishi M."/>
            <person name="Ohta I."/>
            <person name="Ohta T."/>
            <person name="Okamoto M."/>
            <person name="Ono N."/>
            <person name="Saji S."/>
            <person name="Sakaguchi M."/>
            <person name="Sakai K."/>
            <person name="Shibata M."/>
            <person name="Shimokawa T."/>
            <person name="Song J."/>
            <person name="Takazaki Y."/>
            <person name="Terasawa K."/>
            <person name="Tsugane M."/>
            <person name="Tsuji K."/>
            <person name="Ueda S."/>
            <person name="Waki K."/>
            <person name="Yamagata H."/>
            <person name="Yamamoto M."/>
            <person name="Yamamoto S."/>
            <person name="Yamane H."/>
            <person name="Yoshiki S."/>
            <person name="Yoshihara R."/>
            <person name="Yukawa K."/>
            <person name="Zhong H."/>
            <person name="Yano M."/>
            <person name="Yuan Q."/>
            <person name="Ouyang S."/>
            <person name="Liu J."/>
            <person name="Jones K.M."/>
            <person name="Gansberger K."/>
            <person name="Moffat K."/>
            <person name="Hill J."/>
            <person name="Bera J."/>
            <person name="Fadrosh D."/>
            <person name="Jin S."/>
            <person name="Johri S."/>
            <person name="Kim M."/>
            <person name="Overton L."/>
            <person name="Reardon M."/>
            <person name="Tsitrin T."/>
            <person name="Vuong H."/>
            <person name="Weaver B."/>
            <person name="Ciecko A."/>
            <person name="Tallon L."/>
            <person name="Jackson J."/>
            <person name="Pai G."/>
            <person name="Aken S.V."/>
            <person name="Utterback T."/>
            <person name="Reidmuller S."/>
            <person name="Feldblyum T."/>
            <person name="Hsiao J."/>
            <person name="Zismann V."/>
            <person name="Iobst S."/>
            <person name="de Vazeille A.R."/>
            <person name="Buell C.R."/>
            <person name="Ying K."/>
            <person name="Li Y."/>
            <person name="Lu T."/>
            <person name="Huang Y."/>
            <person name="Zhao Q."/>
            <person name="Feng Q."/>
            <person name="Zhang L."/>
            <person name="Zhu J."/>
            <person name="Weng Q."/>
            <person name="Mu J."/>
            <person name="Lu Y."/>
            <person name="Fan D."/>
            <person name="Liu Y."/>
            <person name="Guan J."/>
            <person name="Zhang Y."/>
            <person name="Yu S."/>
            <person name="Liu X."/>
            <person name="Zhang Y."/>
            <person name="Hong G."/>
            <person name="Han B."/>
            <person name="Choisne N."/>
            <person name="Demange N."/>
            <person name="Orjeda G."/>
            <person name="Samain S."/>
            <person name="Cattolico L."/>
            <person name="Pelletier E."/>
            <person name="Couloux A."/>
            <person name="Segurens B."/>
            <person name="Wincker P."/>
            <person name="D'Hont A."/>
            <person name="Scarpelli C."/>
            <person name="Weissenbach J."/>
            <person name="Salanoubat M."/>
            <person name="Quetier F."/>
            <person name="Yu Y."/>
            <person name="Kim H.R."/>
            <person name="Rambo T."/>
            <person name="Currie J."/>
            <person name="Collura K."/>
            <person name="Luo M."/>
            <person name="Yang T."/>
            <person name="Ammiraju J.S.S."/>
            <person name="Engler F."/>
            <person name="Soderlund C."/>
            <person name="Wing R.A."/>
            <person name="Palmer L.E."/>
            <person name="de la Bastide M."/>
            <person name="Spiegel L."/>
            <person name="Nascimento L."/>
            <person name="Zutavern T."/>
            <person name="O'Shaughnessy A."/>
            <person name="Dike S."/>
            <person name="Dedhia N."/>
            <person name="Preston R."/>
            <person name="Balija V."/>
            <person name="McCombie W.R."/>
            <person name="Chow T."/>
            <person name="Chen H."/>
            <person name="Chung M."/>
            <person name="Chen C."/>
            <person name="Shaw J."/>
            <person name="Wu H."/>
            <person name="Hsiao K."/>
            <person name="Chao Y."/>
            <person name="Chu M."/>
            <person name="Cheng C."/>
            <person name="Hour A."/>
            <person name="Lee P."/>
            <person name="Lin S."/>
            <person name="Lin Y."/>
            <person name="Liou J."/>
            <person name="Liu S."/>
            <person name="Hsing Y."/>
            <person name="Raghuvanshi S."/>
            <person name="Mohanty A."/>
            <person name="Bharti A.K."/>
            <person name="Gaur A."/>
            <person name="Gupta V."/>
            <person name="Kumar D."/>
            <person name="Ravi V."/>
            <person name="Vij S."/>
            <person name="Kapur A."/>
            <person name="Khurana P."/>
            <person name="Khurana P."/>
            <person name="Khurana J.P."/>
            <person name="Tyagi A.K."/>
            <person name="Gaikwad K."/>
            <person name="Singh A."/>
            <person name="Dalal V."/>
            <person name="Srivastava S."/>
            <person name="Dixit A."/>
            <person name="Pal A.K."/>
            <person name="Ghazi I.A."/>
            <person name="Yadav M."/>
            <person name="Pandit A."/>
            <person name="Bhargava A."/>
            <person name="Sureshbabu K."/>
            <person name="Batra K."/>
            <person name="Sharma T.R."/>
            <person name="Mohapatra T."/>
            <person name="Singh N.K."/>
            <person name="Messing J."/>
            <person name="Nelson A.B."/>
            <person name="Fuks G."/>
            <person name="Kavchok S."/>
            <person name="Keizer G."/>
            <person name="Linton E."/>
            <person name="Llaca V."/>
            <person name="Song R."/>
            <person name="Tanyolac B."/>
            <person name="Young S."/>
            <person name="Ho-Il K."/>
            <person name="Hahn J.H."/>
            <person name="Sangsakoo G."/>
            <person name="Vanavichit A."/>
            <person name="de Mattos Luiz.A.T."/>
            <person name="Zimmer P.D."/>
            <person name="Malone G."/>
            <person name="Dellagostin O."/>
            <person name="de Oliveira A.C."/>
            <person name="Bevan M."/>
            <person name="Bancroft I."/>
            <person name="Minx P."/>
            <person name="Cordum H."/>
            <person name="Wilson R."/>
            <person name="Cheng Z."/>
            <person name="Jin W."/>
            <person name="Jiang J."/>
            <person name="Leong S.A."/>
            <person name="Iwama H."/>
            <person name="Gojobori T."/>
            <person name="Itoh T."/>
            <person name="Niimura Y."/>
            <person name="Fujii Y."/>
            <person name="Habara T."/>
            <person name="Sakai H."/>
            <person name="Sato Y."/>
            <person name="Wilson G."/>
            <person name="Kumar K."/>
            <person name="McCouch S."/>
            <person name="Juretic N."/>
            <person name="Hoen D."/>
            <person name="Wright S."/>
            <person name="Bruskiewich R."/>
            <person name="Bureau T."/>
            <person name="Miyao A."/>
            <person name="Hirochika H."/>
            <person name="Nishikawa T."/>
            <person name="Kadowaki K."/>
            <person name="Sugiura M."/>
            <person name="Burr B."/>
            <person name="Sasaki T."/>
        </authorList>
    </citation>
    <scope>NUCLEOTIDE SEQUENCE [LARGE SCALE GENOMIC DNA]</scope>
    <source>
        <strain evidence="2">cv. Nipponbare</strain>
    </source>
</reference>
<dbReference type="Gramene" id="Os11t0227600-02">
    <property type="protein sequence ID" value="Os11t0227600-02"/>
    <property type="gene ID" value="Os11g0227600"/>
</dbReference>
<dbReference type="EMBL" id="AP008217">
    <property type="protein sequence ID" value="BAF27911.1"/>
    <property type="molecule type" value="Genomic_DNA"/>
</dbReference>
<name>A0A0P0Y0M8_ORYSJ</name>
<dbReference type="KEGG" id="dosa:Os11g0227600"/>
<sequence>MAKRLRESIFHDLLKKNMNQMYRYQVHQSQCLFREDWVNADALFKLFIEGRCSTPLLNTQIWNMLHFPVHFSMDPICFEVLMQIEEPEFLQGEKIFNAHRDSLQPWQ</sequence>
<evidence type="ECO:0000313" key="2">
    <source>
        <dbReference type="Proteomes" id="UP000000763"/>
    </source>
</evidence>
<evidence type="ECO:0000313" key="1">
    <source>
        <dbReference type="EMBL" id="BAF27911.1"/>
    </source>
</evidence>
<dbReference type="Proteomes" id="UP000000763">
    <property type="component" value="Chromosome 11"/>
</dbReference>